<keyword evidence="2" id="KW-0963">Cytoplasm</keyword>
<protein>
    <recommendedName>
        <fullName evidence="5">Flagellar protein FliT</fullName>
    </recommendedName>
</protein>
<dbReference type="InterPro" id="IPR008622">
    <property type="entry name" value="FliT"/>
</dbReference>
<reference evidence="6" key="1">
    <citation type="journal article" date="2020" name="mSystems">
        <title>Genome- and Community-Level Interaction Insights into Carbon Utilization and Element Cycling Functions of Hydrothermarchaeota in Hydrothermal Sediment.</title>
        <authorList>
            <person name="Zhou Z."/>
            <person name="Liu Y."/>
            <person name="Xu W."/>
            <person name="Pan J."/>
            <person name="Luo Z.H."/>
            <person name="Li M."/>
        </authorList>
    </citation>
    <scope>NUCLEOTIDE SEQUENCE [LARGE SCALE GENOMIC DNA]</scope>
    <source>
        <strain evidence="6">SpSt-548</strain>
    </source>
</reference>
<evidence type="ECO:0000313" key="6">
    <source>
        <dbReference type="EMBL" id="HGS05457.1"/>
    </source>
</evidence>
<gene>
    <name evidence="6" type="ORF">ENT08_06930</name>
</gene>
<sequence length="119" mass="13387">MAEHSLSSGRVMSRETLSAVAALTRSLAEAVLQGDLDRALQLLEERQQQLSAVAWPEAAAAEWGEEIQALRALEAEVLDFCRRWRDILQERLAVLHTAHHLLKTYQPPPSLPRLVDLQK</sequence>
<keyword evidence="4" id="KW-0143">Chaperone</keyword>
<keyword evidence="3" id="KW-1005">Bacterial flagellum biogenesis</keyword>
<evidence type="ECO:0000256" key="3">
    <source>
        <dbReference type="ARBA" id="ARBA00022795"/>
    </source>
</evidence>
<evidence type="ECO:0000256" key="4">
    <source>
        <dbReference type="ARBA" id="ARBA00023186"/>
    </source>
</evidence>
<dbReference type="EMBL" id="DSXI01000406">
    <property type="protein sequence ID" value="HGS05457.1"/>
    <property type="molecule type" value="Genomic_DNA"/>
</dbReference>
<comment type="caution">
    <text evidence="6">The sequence shown here is derived from an EMBL/GenBank/DDBJ whole genome shotgun (WGS) entry which is preliminary data.</text>
</comment>
<proteinExistence type="predicted"/>
<name>A0A7V4G8N5_9BACT</name>
<comment type="subcellular location">
    <subcellularLocation>
        <location evidence="1">Cytoplasm</location>
        <location evidence="1">Cytosol</location>
    </subcellularLocation>
</comment>
<evidence type="ECO:0000256" key="2">
    <source>
        <dbReference type="ARBA" id="ARBA00022490"/>
    </source>
</evidence>
<accession>A0A7V4G8N5</accession>
<dbReference type="Pfam" id="PF05400">
    <property type="entry name" value="FliT"/>
    <property type="match status" value="1"/>
</dbReference>
<organism evidence="6">
    <name type="scientific">Desulfobacca acetoxidans</name>
    <dbReference type="NCBI Taxonomy" id="60893"/>
    <lineage>
        <taxon>Bacteria</taxon>
        <taxon>Pseudomonadati</taxon>
        <taxon>Thermodesulfobacteriota</taxon>
        <taxon>Desulfobaccia</taxon>
        <taxon>Desulfobaccales</taxon>
        <taxon>Desulfobaccaceae</taxon>
        <taxon>Desulfobacca</taxon>
    </lineage>
</organism>
<evidence type="ECO:0000256" key="1">
    <source>
        <dbReference type="ARBA" id="ARBA00004514"/>
    </source>
</evidence>
<dbReference type="AlphaFoldDB" id="A0A7V4G8N5"/>
<evidence type="ECO:0000256" key="5">
    <source>
        <dbReference type="ARBA" id="ARBA00093797"/>
    </source>
</evidence>